<reference evidence="1 2" key="1">
    <citation type="submission" date="2022-11" db="EMBL/GenBank/DDBJ databases">
        <title>Minimal conservation of predation-associated metabolite biosynthetic gene clusters underscores biosynthetic potential of Myxococcota including descriptions for ten novel species: Archangium lansinium sp. nov., Myxococcus landrumus sp. nov., Nannocystis bai.</title>
        <authorList>
            <person name="Ahearne A."/>
            <person name="Stevens C."/>
            <person name="Phillips K."/>
        </authorList>
    </citation>
    <scope>NUCLEOTIDE SEQUENCE [LARGE SCALE GENOMIC DNA]</scope>
    <source>
        <strain evidence="1 2">MIWBW</strain>
    </source>
</reference>
<evidence type="ECO:0000313" key="1">
    <source>
        <dbReference type="EMBL" id="MCY1078828.1"/>
    </source>
</evidence>
<comment type="caution">
    <text evidence="1">The sequence shown here is derived from an EMBL/GenBank/DDBJ whole genome shotgun (WGS) entry which is preliminary data.</text>
</comment>
<keyword evidence="2" id="KW-1185">Reference proteome</keyword>
<evidence type="ECO:0000313" key="2">
    <source>
        <dbReference type="Proteomes" id="UP001207654"/>
    </source>
</evidence>
<dbReference type="Proteomes" id="UP001207654">
    <property type="component" value="Unassembled WGS sequence"/>
</dbReference>
<evidence type="ECO:0008006" key="3">
    <source>
        <dbReference type="Google" id="ProtNLM"/>
    </source>
</evidence>
<dbReference type="EMBL" id="JAPNKA010000001">
    <property type="protein sequence ID" value="MCY1078828.1"/>
    <property type="molecule type" value="Genomic_DNA"/>
</dbReference>
<sequence>MNWKLGLLLAGVSLGAACIRPVPPEDDILDAGDDGGGGDAGEDGGGAVDGGVILAGCALDEADAPPRDVDAGLPRCGLPESVGGSRIKVKVLVEPGGAELPRGYFDVLRGEDCRVIRTPKGIGCLPLTLSPWCTDASLDDHVRLSREQEPIGSGLAVTAFVGEDGSRLYDEFFTDLRHETEVRIDGSALMPMPFFLHYQSRLDCTVDLAFQECPFDGKFVSNQGRIHRACSGDFLAHHRCEFQPPRMCGEAPCQYKPPFAHTMVRFGSEIPLSVWQPIPVTKVKLGTGRFRYTAYEVACAQVPVLREPLEDTLRGGRPCWPKSGPDGGMFCRPDISGVVAYLDPQCTQRVARVFFSKTDPVLVEEGPRQGMEYFPEHPEHFYEVQPRDAGVGSGTVYFVSTDGGCVEGGTTSYRQLGEEVPFETFGRLDVELR</sequence>
<accession>A0ABT4AAX4</accession>
<organism evidence="1 2">
    <name type="scientific">Archangium lansingense</name>
    <dbReference type="NCBI Taxonomy" id="2995310"/>
    <lineage>
        <taxon>Bacteria</taxon>
        <taxon>Pseudomonadati</taxon>
        <taxon>Myxococcota</taxon>
        <taxon>Myxococcia</taxon>
        <taxon>Myxococcales</taxon>
        <taxon>Cystobacterineae</taxon>
        <taxon>Archangiaceae</taxon>
        <taxon>Archangium</taxon>
    </lineage>
</organism>
<dbReference type="PROSITE" id="PS51257">
    <property type="entry name" value="PROKAR_LIPOPROTEIN"/>
    <property type="match status" value="1"/>
</dbReference>
<gene>
    <name evidence="1" type="ORF">OV287_30640</name>
</gene>
<proteinExistence type="predicted"/>
<dbReference type="RefSeq" id="WP_267537588.1">
    <property type="nucleotide sequence ID" value="NZ_JAPNKA010000001.1"/>
</dbReference>
<protein>
    <recommendedName>
        <fullName evidence="3">Lipoprotein</fullName>
    </recommendedName>
</protein>
<name>A0ABT4AAX4_9BACT</name>